<keyword evidence="4" id="KW-0862">Zinc</keyword>
<accession>A0A511NG48</accession>
<dbReference type="Gene3D" id="3.60.15.10">
    <property type="entry name" value="Ribonuclease Z/Hydroxyacylglutathione hydrolase-like"/>
    <property type="match status" value="1"/>
</dbReference>
<evidence type="ECO:0000313" key="7">
    <source>
        <dbReference type="Proteomes" id="UP000321245"/>
    </source>
</evidence>
<evidence type="ECO:0000256" key="1">
    <source>
        <dbReference type="ARBA" id="ARBA00007749"/>
    </source>
</evidence>
<dbReference type="Pfam" id="PF00753">
    <property type="entry name" value="Lactamase_B"/>
    <property type="match status" value="1"/>
</dbReference>
<dbReference type="GeneID" id="84649209"/>
<proteinExistence type="inferred from homology"/>
<organism evidence="6 7">
    <name type="scientific">Empedobacter brevis NBRC 14943 = ATCC 43319</name>
    <dbReference type="NCBI Taxonomy" id="1218108"/>
    <lineage>
        <taxon>Bacteria</taxon>
        <taxon>Pseudomonadati</taxon>
        <taxon>Bacteroidota</taxon>
        <taxon>Flavobacteriia</taxon>
        <taxon>Flavobacteriales</taxon>
        <taxon>Weeksellaceae</taxon>
        <taxon>Empedobacter</taxon>
    </lineage>
</organism>
<dbReference type="AlphaFoldDB" id="A0A511NG48"/>
<comment type="similarity">
    <text evidence="1">Belongs to the metallo-beta-lactamase superfamily.</text>
</comment>
<keyword evidence="7" id="KW-1185">Reference proteome</keyword>
<dbReference type="Proteomes" id="UP000321245">
    <property type="component" value="Unassembled WGS sequence"/>
</dbReference>
<dbReference type="GO" id="GO:0016787">
    <property type="term" value="F:hydrolase activity"/>
    <property type="evidence" value="ECO:0007669"/>
    <property type="project" value="UniProtKB-KW"/>
</dbReference>
<evidence type="ECO:0000259" key="5">
    <source>
        <dbReference type="SMART" id="SM00849"/>
    </source>
</evidence>
<dbReference type="InterPro" id="IPR001279">
    <property type="entry name" value="Metallo-B-lactamas"/>
</dbReference>
<dbReference type="SMART" id="SM00849">
    <property type="entry name" value="Lactamase_B"/>
    <property type="match status" value="1"/>
</dbReference>
<evidence type="ECO:0000256" key="2">
    <source>
        <dbReference type="ARBA" id="ARBA00022723"/>
    </source>
</evidence>
<keyword evidence="2" id="KW-0479">Metal-binding</keyword>
<dbReference type="STRING" id="1218108.GCA_000382425_00980"/>
<dbReference type="EMBL" id="BJXC01000009">
    <property type="protein sequence ID" value="GEM51792.1"/>
    <property type="molecule type" value="Genomic_DNA"/>
</dbReference>
<dbReference type="InterPro" id="IPR036866">
    <property type="entry name" value="RibonucZ/Hydroxyglut_hydro"/>
</dbReference>
<dbReference type="PANTHER" id="PTHR42978">
    <property type="entry name" value="QUORUM-QUENCHING LACTONASE YTNP-RELATED-RELATED"/>
    <property type="match status" value="1"/>
</dbReference>
<dbReference type="RefSeq" id="WP_019974491.1">
    <property type="nucleotide sequence ID" value="NZ_BJXC01000009.1"/>
</dbReference>
<name>A0A511NG48_9FLAO</name>
<dbReference type="InterPro" id="IPR051013">
    <property type="entry name" value="MBL_superfamily_lactonases"/>
</dbReference>
<evidence type="ECO:0000256" key="3">
    <source>
        <dbReference type="ARBA" id="ARBA00022801"/>
    </source>
</evidence>
<evidence type="ECO:0000313" key="6">
    <source>
        <dbReference type="EMBL" id="GEM51792.1"/>
    </source>
</evidence>
<feature type="domain" description="Metallo-beta-lactamase" evidence="5">
    <location>
        <begin position="38"/>
        <end position="235"/>
    </location>
</feature>
<dbReference type="GO" id="GO:0046872">
    <property type="term" value="F:metal ion binding"/>
    <property type="evidence" value="ECO:0007669"/>
    <property type="project" value="UniProtKB-KW"/>
</dbReference>
<gene>
    <name evidence="6" type="ORF">EB1_15820</name>
</gene>
<sequence>MKIIPLLEGVYHVDEKKDFHFKSQELLDGKPDTGYYLIVRPFLIQVGEENILIDTGYGGEIDCEPIILRELRRHGIAPNQITKVLISHLHKDHINGIGNWVGEQFVCNFPEAQIYIQQREYDYAIAQTNNSYNYERLEKLKSFNNIIWMDNKNSGAISEHIQFDVTGGHVPFQQVFWLKENKEIIFYGADNLPQLNYLKYHAAFKNDIDGVKAMEDRLQWEKQAKAEHWEILFYHGKRTATKVF</sequence>
<protein>
    <recommendedName>
        <fullName evidence="5">Metallo-beta-lactamase domain-containing protein</fullName>
    </recommendedName>
</protein>
<reference evidence="6 7" key="1">
    <citation type="submission" date="2019-07" db="EMBL/GenBank/DDBJ databases">
        <title>Whole genome shotgun sequence of Empedobacter brevis NBRC 14943.</title>
        <authorList>
            <person name="Hosoyama A."/>
            <person name="Uohara A."/>
            <person name="Ohji S."/>
            <person name="Ichikawa N."/>
        </authorList>
    </citation>
    <scope>NUCLEOTIDE SEQUENCE [LARGE SCALE GENOMIC DNA]</scope>
    <source>
        <strain evidence="6 7">NBRC 14943</strain>
    </source>
</reference>
<comment type="caution">
    <text evidence="6">The sequence shown here is derived from an EMBL/GenBank/DDBJ whole genome shotgun (WGS) entry which is preliminary data.</text>
</comment>
<evidence type="ECO:0000256" key="4">
    <source>
        <dbReference type="ARBA" id="ARBA00022833"/>
    </source>
</evidence>
<dbReference type="SUPFAM" id="SSF56281">
    <property type="entry name" value="Metallo-hydrolase/oxidoreductase"/>
    <property type="match status" value="1"/>
</dbReference>
<dbReference type="OrthoDB" id="9802897at2"/>
<keyword evidence="3" id="KW-0378">Hydrolase</keyword>